<dbReference type="PANTHER" id="PTHR12558:SF13">
    <property type="entry name" value="CELL DIVISION CYCLE PROTEIN 27 HOMOLOG"/>
    <property type="match status" value="1"/>
</dbReference>
<dbReference type="Proteomes" id="UP000199518">
    <property type="component" value="Unassembled WGS sequence"/>
</dbReference>
<keyword evidence="5" id="KW-1185">Reference proteome</keyword>
<feature type="compositionally biased region" description="Polar residues" evidence="2">
    <location>
        <begin position="450"/>
        <end position="511"/>
    </location>
</feature>
<evidence type="ECO:0000313" key="4">
    <source>
        <dbReference type="EMBL" id="SFH62634.1"/>
    </source>
</evidence>
<dbReference type="Gene3D" id="1.25.40.10">
    <property type="entry name" value="Tetratricopeptide repeat domain"/>
    <property type="match status" value="1"/>
</dbReference>
<name>A0A1I3BJY1_9PLAN</name>
<protein>
    <submittedName>
        <fullName evidence="4">Tetratricopeptide repeat-containing protein</fullName>
    </submittedName>
</protein>
<feature type="region of interest" description="Disordered" evidence="2">
    <location>
        <begin position="450"/>
        <end position="537"/>
    </location>
</feature>
<dbReference type="PANTHER" id="PTHR12558">
    <property type="entry name" value="CELL DIVISION CYCLE 16,23,27"/>
    <property type="match status" value="1"/>
</dbReference>
<dbReference type="STRING" id="1576369.SAMN05421753_101498"/>
<evidence type="ECO:0000256" key="1">
    <source>
        <dbReference type="PROSITE-ProRule" id="PRU00339"/>
    </source>
</evidence>
<feature type="repeat" description="TPR" evidence="1">
    <location>
        <begin position="136"/>
        <end position="169"/>
    </location>
</feature>
<dbReference type="SMART" id="SM00028">
    <property type="entry name" value="TPR"/>
    <property type="match status" value="3"/>
</dbReference>
<feature type="compositionally biased region" description="Polar residues" evidence="2">
    <location>
        <begin position="676"/>
        <end position="702"/>
    </location>
</feature>
<evidence type="ECO:0000256" key="2">
    <source>
        <dbReference type="SAM" id="MobiDB-lite"/>
    </source>
</evidence>
<reference evidence="5" key="1">
    <citation type="submission" date="2016-10" db="EMBL/GenBank/DDBJ databases">
        <authorList>
            <person name="Varghese N."/>
            <person name="Submissions S."/>
        </authorList>
    </citation>
    <scope>NUCLEOTIDE SEQUENCE [LARGE SCALE GENOMIC DNA]</scope>
    <source>
        <strain evidence="5">DSM 26348</strain>
    </source>
</reference>
<gene>
    <name evidence="4" type="ORF">SAMN05421753_101498</name>
</gene>
<dbReference type="InterPro" id="IPR011990">
    <property type="entry name" value="TPR-like_helical_dom_sf"/>
</dbReference>
<feature type="chain" id="PRO_5011583692" evidence="3">
    <location>
        <begin position="23"/>
        <end position="866"/>
    </location>
</feature>
<feature type="compositionally biased region" description="Polar residues" evidence="2">
    <location>
        <begin position="391"/>
        <end position="409"/>
    </location>
</feature>
<feature type="compositionally biased region" description="Low complexity" evidence="2">
    <location>
        <begin position="352"/>
        <end position="389"/>
    </location>
</feature>
<evidence type="ECO:0000256" key="3">
    <source>
        <dbReference type="SAM" id="SignalP"/>
    </source>
</evidence>
<keyword evidence="1" id="KW-0802">TPR repeat</keyword>
<feature type="compositionally biased region" description="Polar residues" evidence="2">
    <location>
        <begin position="335"/>
        <end position="348"/>
    </location>
</feature>
<feature type="compositionally biased region" description="Polar residues" evidence="2">
    <location>
        <begin position="835"/>
        <end position="866"/>
    </location>
</feature>
<dbReference type="InterPro" id="IPR019734">
    <property type="entry name" value="TPR_rpt"/>
</dbReference>
<accession>A0A1I3BJY1</accession>
<dbReference type="EMBL" id="FOQD01000001">
    <property type="protein sequence ID" value="SFH62634.1"/>
    <property type="molecule type" value="Genomic_DNA"/>
</dbReference>
<feature type="region of interest" description="Disordered" evidence="2">
    <location>
        <begin position="247"/>
        <end position="273"/>
    </location>
</feature>
<feature type="region of interest" description="Disordered" evidence="2">
    <location>
        <begin position="205"/>
        <end position="225"/>
    </location>
</feature>
<proteinExistence type="predicted"/>
<dbReference type="AlphaFoldDB" id="A0A1I3BJY1"/>
<feature type="compositionally biased region" description="Low complexity" evidence="2">
    <location>
        <begin position="746"/>
        <end position="821"/>
    </location>
</feature>
<sequence length="866" mass="93351">MNRKTTCLLLWATTFAGCSSTAKMSAWDSKNVNSPPAAVEKKETPPATQASLPANPRAETPDEHIKAGQTEIAAWYGDQQARHLPTAKMHFEAVLAQSPQNARAHHGLAIVADLEKNYALAERHYQEALVQNPGDSDILGDLGYSYLLQNRLSESEQYSLRALQTNPGNQKAIKHLGDVYARQGKTQQAQETYAKVLSAPDVQKALADNPPSKNAQRPDAPPPVQTTLLEKMIPGKSTAEKVADEIRAKQEARGEAQRTAGNAPGAPPPFLTQQDRLNRDRALREQMAAIDQEAYSQNHQSGPIMIDDQTRQITRLPGGEANGAWSQGANLPMSSSVIVPAGQNSPDANSYPPQNAPQQQGWGQQPYHTNAPSYNSNYPGNGSSAAANGFARNSTAPTPNQGFDPNQRASAGRPNPQQPWTGIPVPQQQQQQQNYDSQVNYAYQQSMNGGNAVTQAGGQSLPANSQMPQQNWGAPNNAQQPGAGPNSQNMMPSNQGQYAQNSMGSGSQPPNGMTARPGSMTTQPPGPGSAGGDPYQDASRAAARMGMGLGPGSMFPVIGQAAPVNPPGTMTYEQANVPPPRRDMPDERPIQNLNLAYQPDSTPNIPPAFTQGGQMPPNVTPMYSRQQYNNEMRQDAQTMMNSNIPESSWNAMQGYEAQRWKAGQEQNMAVQQIWGQGPVNSPLSPSAGSQYSYPTAQGVTYTPNPPAQPGDLHPPAWPYPQQAVPDQSVIDAERANPGNPAVAWDPSQQGQPQQGQASQGQYPQGQNQRGQAQGMQQQGFPQQNFPQQNFQQSSFPQPGQPQYQQQGAPQQSSQNGRAQQQPNSGMTIPPEYRTRSTQNAANSTPATSAGQGADNQFWPTIRPQSR</sequence>
<feature type="compositionally biased region" description="Basic and acidic residues" evidence="2">
    <location>
        <begin position="247"/>
        <end position="256"/>
    </location>
</feature>
<dbReference type="Pfam" id="PF13432">
    <property type="entry name" value="TPR_16"/>
    <property type="match status" value="1"/>
</dbReference>
<feature type="region of interest" description="Disordered" evidence="2">
    <location>
        <begin position="335"/>
        <end position="436"/>
    </location>
</feature>
<organism evidence="4 5">
    <name type="scientific">Planctomicrobium piriforme</name>
    <dbReference type="NCBI Taxonomy" id="1576369"/>
    <lineage>
        <taxon>Bacteria</taxon>
        <taxon>Pseudomonadati</taxon>
        <taxon>Planctomycetota</taxon>
        <taxon>Planctomycetia</taxon>
        <taxon>Planctomycetales</taxon>
        <taxon>Planctomycetaceae</taxon>
        <taxon>Planctomicrobium</taxon>
    </lineage>
</organism>
<feature type="signal peptide" evidence="3">
    <location>
        <begin position="1"/>
        <end position="22"/>
    </location>
</feature>
<feature type="region of interest" description="Disordered" evidence="2">
    <location>
        <begin position="676"/>
        <end position="866"/>
    </location>
</feature>
<keyword evidence="3" id="KW-0732">Signal</keyword>
<evidence type="ECO:0000313" key="5">
    <source>
        <dbReference type="Proteomes" id="UP000199518"/>
    </source>
</evidence>
<feature type="region of interest" description="Disordered" evidence="2">
    <location>
        <begin position="26"/>
        <end position="62"/>
    </location>
</feature>
<dbReference type="SUPFAM" id="SSF48452">
    <property type="entry name" value="TPR-like"/>
    <property type="match status" value="1"/>
</dbReference>
<dbReference type="PROSITE" id="PS51257">
    <property type="entry name" value="PROKAR_LIPOPROTEIN"/>
    <property type="match status" value="1"/>
</dbReference>
<dbReference type="PROSITE" id="PS50005">
    <property type="entry name" value="TPR"/>
    <property type="match status" value="1"/>
</dbReference>
<dbReference type="RefSeq" id="WP_092047605.1">
    <property type="nucleotide sequence ID" value="NZ_FOQD01000001.1"/>
</dbReference>